<dbReference type="EMBL" id="VNJK01000001">
    <property type="protein sequence ID" value="TVX92857.1"/>
    <property type="molecule type" value="Genomic_DNA"/>
</dbReference>
<keyword evidence="2" id="KW-0472">Membrane</keyword>
<keyword evidence="2" id="KW-1133">Transmembrane helix</keyword>
<accession>A0A559IZ26</accession>
<proteinExistence type="predicted"/>
<dbReference type="OrthoDB" id="2680325at2"/>
<feature type="compositionally biased region" description="Basic and acidic residues" evidence="1">
    <location>
        <begin position="1"/>
        <end position="12"/>
    </location>
</feature>
<dbReference type="AlphaFoldDB" id="A0A559IZ26"/>
<keyword evidence="4" id="KW-1185">Reference proteome</keyword>
<comment type="caution">
    <text evidence="3">The sequence shown here is derived from an EMBL/GenBank/DDBJ whole genome shotgun (WGS) entry which is preliminary data.</text>
</comment>
<reference evidence="3 4" key="1">
    <citation type="submission" date="2019-07" db="EMBL/GenBank/DDBJ databases">
        <authorList>
            <person name="Kim J."/>
        </authorList>
    </citation>
    <scope>NUCLEOTIDE SEQUENCE [LARGE SCALE GENOMIC DNA]</scope>
    <source>
        <strain evidence="3 4">N4</strain>
    </source>
</reference>
<evidence type="ECO:0000256" key="2">
    <source>
        <dbReference type="SAM" id="Phobius"/>
    </source>
</evidence>
<sequence length="121" mass="13901">MTEQEQLYRTDLEPTPQRRRTYAMKSEHSSSQALKALKLLKKSNTEHVQVEDTTEQGLPAEAMHELIAAREEEDRTLPPRSALYPSSSGRLSKWFYNLLFILFVALLIALLIWGRQIVEGS</sequence>
<dbReference type="Proteomes" id="UP000318102">
    <property type="component" value="Unassembled WGS sequence"/>
</dbReference>
<gene>
    <name evidence="3" type="ORF">FPZ44_07200</name>
</gene>
<evidence type="ECO:0000256" key="1">
    <source>
        <dbReference type="SAM" id="MobiDB-lite"/>
    </source>
</evidence>
<protein>
    <submittedName>
        <fullName evidence="3">Uncharacterized protein</fullName>
    </submittedName>
</protein>
<organism evidence="3 4">
    <name type="scientific">Paenibacillus agilis</name>
    <dbReference type="NCBI Taxonomy" id="3020863"/>
    <lineage>
        <taxon>Bacteria</taxon>
        <taxon>Bacillati</taxon>
        <taxon>Bacillota</taxon>
        <taxon>Bacilli</taxon>
        <taxon>Bacillales</taxon>
        <taxon>Paenibacillaceae</taxon>
        <taxon>Paenibacillus</taxon>
    </lineage>
</organism>
<keyword evidence="2" id="KW-0812">Transmembrane</keyword>
<feature type="transmembrane region" description="Helical" evidence="2">
    <location>
        <begin position="94"/>
        <end position="113"/>
    </location>
</feature>
<feature type="region of interest" description="Disordered" evidence="1">
    <location>
        <begin position="1"/>
        <end position="30"/>
    </location>
</feature>
<evidence type="ECO:0000313" key="4">
    <source>
        <dbReference type="Proteomes" id="UP000318102"/>
    </source>
</evidence>
<dbReference type="RefSeq" id="WP_144988720.1">
    <property type="nucleotide sequence ID" value="NZ_VNJK01000001.1"/>
</dbReference>
<name>A0A559IZ26_9BACL</name>
<evidence type="ECO:0000313" key="3">
    <source>
        <dbReference type="EMBL" id="TVX92857.1"/>
    </source>
</evidence>